<dbReference type="GO" id="GO:0033202">
    <property type="term" value="C:DNA helicase complex"/>
    <property type="evidence" value="ECO:0007669"/>
    <property type="project" value="TreeGrafter"/>
</dbReference>
<feature type="binding site" evidence="5">
    <location>
        <begin position="30"/>
        <end position="37"/>
    </location>
    <ligand>
        <name>ATP</name>
        <dbReference type="ChEBI" id="CHEBI:30616"/>
    </ligand>
</feature>
<evidence type="ECO:0000259" key="6">
    <source>
        <dbReference type="PROSITE" id="PS51198"/>
    </source>
</evidence>
<evidence type="ECO:0000313" key="7">
    <source>
        <dbReference type="EMBL" id="TMQ72025.1"/>
    </source>
</evidence>
<dbReference type="GO" id="GO:0005524">
    <property type="term" value="F:ATP binding"/>
    <property type="evidence" value="ECO:0007669"/>
    <property type="project" value="UniProtKB-UniRule"/>
</dbReference>
<proteinExistence type="predicted"/>
<feature type="non-terminal residue" evidence="7">
    <location>
        <position position="70"/>
    </location>
</feature>
<accession>A0A538U808</accession>
<dbReference type="InterPro" id="IPR014016">
    <property type="entry name" value="UvrD-like_ATP-bd"/>
</dbReference>
<dbReference type="GO" id="GO:0043138">
    <property type="term" value="F:3'-5' DNA helicase activity"/>
    <property type="evidence" value="ECO:0007669"/>
    <property type="project" value="TreeGrafter"/>
</dbReference>
<dbReference type="GO" id="GO:0005829">
    <property type="term" value="C:cytosol"/>
    <property type="evidence" value="ECO:0007669"/>
    <property type="project" value="TreeGrafter"/>
</dbReference>
<dbReference type="AlphaFoldDB" id="A0A538U808"/>
<keyword evidence="3 5" id="KW-0347">Helicase</keyword>
<name>A0A538U808_UNCEI</name>
<gene>
    <name evidence="7" type="ORF">E6K81_08500</name>
</gene>
<protein>
    <recommendedName>
        <fullName evidence="6">UvrD-like helicase ATP-binding domain-containing protein</fullName>
    </recommendedName>
</protein>
<dbReference type="GO" id="GO:0003677">
    <property type="term" value="F:DNA binding"/>
    <property type="evidence" value="ECO:0007669"/>
    <property type="project" value="InterPro"/>
</dbReference>
<sequence>MNPAVEPSLSLNPEQRAAVEHRGGAVLVVAGAGSGKTRVLTARVAHLLSSGVPPEGVLAFTFTNRAAREM</sequence>
<organism evidence="7 8">
    <name type="scientific">Eiseniibacteriota bacterium</name>
    <dbReference type="NCBI Taxonomy" id="2212470"/>
    <lineage>
        <taxon>Bacteria</taxon>
        <taxon>Candidatus Eiseniibacteriota</taxon>
    </lineage>
</organism>
<dbReference type="SUPFAM" id="SSF52540">
    <property type="entry name" value="P-loop containing nucleoside triphosphate hydrolases"/>
    <property type="match status" value="1"/>
</dbReference>
<dbReference type="GO" id="GO:0000725">
    <property type="term" value="P:recombinational repair"/>
    <property type="evidence" value="ECO:0007669"/>
    <property type="project" value="TreeGrafter"/>
</dbReference>
<dbReference type="EMBL" id="VBPB01000124">
    <property type="protein sequence ID" value="TMQ72025.1"/>
    <property type="molecule type" value="Genomic_DNA"/>
</dbReference>
<evidence type="ECO:0000313" key="8">
    <source>
        <dbReference type="Proteomes" id="UP000319771"/>
    </source>
</evidence>
<dbReference type="GO" id="GO:0016787">
    <property type="term" value="F:hydrolase activity"/>
    <property type="evidence" value="ECO:0007669"/>
    <property type="project" value="UniProtKB-UniRule"/>
</dbReference>
<evidence type="ECO:0000256" key="5">
    <source>
        <dbReference type="PROSITE-ProRule" id="PRU00560"/>
    </source>
</evidence>
<dbReference type="Pfam" id="PF00580">
    <property type="entry name" value="UvrD-helicase"/>
    <property type="match status" value="1"/>
</dbReference>
<comment type="caution">
    <text evidence="7">The sequence shown here is derived from an EMBL/GenBank/DDBJ whole genome shotgun (WGS) entry which is preliminary data.</text>
</comment>
<dbReference type="Proteomes" id="UP000319771">
    <property type="component" value="Unassembled WGS sequence"/>
</dbReference>
<dbReference type="PANTHER" id="PTHR11070:SF2">
    <property type="entry name" value="ATP-DEPENDENT DNA HELICASE SRS2"/>
    <property type="match status" value="1"/>
</dbReference>
<dbReference type="InterPro" id="IPR000212">
    <property type="entry name" value="DNA_helicase_UvrD/REP"/>
</dbReference>
<reference evidence="7 8" key="1">
    <citation type="journal article" date="2019" name="Nat. Microbiol.">
        <title>Mediterranean grassland soil C-N compound turnover is dependent on rainfall and depth, and is mediated by genomically divergent microorganisms.</title>
        <authorList>
            <person name="Diamond S."/>
            <person name="Andeer P.F."/>
            <person name="Li Z."/>
            <person name="Crits-Christoph A."/>
            <person name="Burstein D."/>
            <person name="Anantharaman K."/>
            <person name="Lane K.R."/>
            <person name="Thomas B.C."/>
            <person name="Pan C."/>
            <person name="Northen T.R."/>
            <person name="Banfield J.F."/>
        </authorList>
    </citation>
    <scope>NUCLEOTIDE SEQUENCE [LARGE SCALE GENOMIC DNA]</scope>
    <source>
        <strain evidence="7">WS_11</strain>
    </source>
</reference>
<dbReference type="PROSITE" id="PS51198">
    <property type="entry name" value="UVRD_HELICASE_ATP_BIND"/>
    <property type="match status" value="1"/>
</dbReference>
<keyword evidence="4 5" id="KW-0067">ATP-binding</keyword>
<evidence type="ECO:0000256" key="3">
    <source>
        <dbReference type="ARBA" id="ARBA00022806"/>
    </source>
</evidence>
<keyword evidence="2 5" id="KW-0378">Hydrolase</keyword>
<dbReference type="PANTHER" id="PTHR11070">
    <property type="entry name" value="UVRD / RECB / PCRA DNA HELICASE FAMILY MEMBER"/>
    <property type="match status" value="1"/>
</dbReference>
<feature type="domain" description="UvrD-like helicase ATP-binding" evidence="6">
    <location>
        <begin position="9"/>
        <end position="70"/>
    </location>
</feature>
<evidence type="ECO:0000256" key="2">
    <source>
        <dbReference type="ARBA" id="ARBA00022801"/>
    </source>
</evidence>
<evidence type="ECO:0000256" key="1">
    <source>
        <dbReference type="ARBA" id="ARBA00022741"/>
    </source>
</evidence>
<evidence type="ECO:0000256" key="4">
    <source>
        <dbReference type="ARBA" id="ARBA00022840"/>
    </source>
</evidence>
<dbReference type="InterPro" id="IPR027417">
    <property type="entry name" value="P-loop_NTPase"/>
</dbReference>
<dbReference type="Gene3D" id="3.40.50.300">
    <property type="entry name" value="P-loop containing nucleotide triphosphate hydrolases"/>
    <property type="match status" value="1"/>
</dbReference>
<keyword evidence="1 5" id="KW-0547">Nucleotide-binding</keyword>